<keyword evidence="1" id="KW-0560">Oxidoreductase</keyword>
<dbReference type="InterPro" id="IPR041117">
    <property type="entry name" value="SoxA_A3"/>
</dbReference>
<protein>
    <recommendedName>
        <fullName evidence="2">SoxA A3 domain-containing protein</fullName>
    </recommendedName>
</protein>
<keyword evidence="4" id="KW-1185">Reference proteome</keyword>
<dbReference type="Proteomes" id="UP001318682">
    <property type="component" value="Chromosome"/>
</dbReference>
<proteinExistence type="predicted"/>
<dbReference type="EMBL" id="CP143423">
    <property type="protein sequence ID" value="WVX49401.1"/>
    <property type="molecule type" value="Genomic_DNA"/>
</dbReference>
<accession>A0ABZ2BU89</accession>
<evidence type="ECO:0000256" key="1">
    <source>
        <dbReference type="ARBA" id="ARBA00023002"/>
    </source>
</evidence>
<reference evidence="3 4" key="1">
    <citation type="submission" date="2015-07" db="EMBL/GenBank/DDBJ databases">
        <authorList>
            <person name="Voget S."/>
            <person name="Dogs M."/>
            <person name="Brinkhoff T.H."/>
            <person name="Daniel R."/>
        </authorList>
    </citation>
    <scope>NUCLEOTIDE SEQUENCE [LARGE SCALE GENOMIC DNA]</scope>
    <source>
        <strain evidence="3 4">B14</strain>
    </source>
</reference>
<reference evidence="4" key="2">
    <citation type="submission" date="2024-01" db="EMBL/GenBank/DDBJ databases">
        <title>Roseobacter fucihabitans sp. nov., isolated from the brown alga Fucus spiralis.</title>
        <authorList>
            <person name="Hahnke S."/>
            <person name="Berger M."/>
            <person name="Schlingloff A."/>
            <person name="Athale I."/>
            <person name="Neumann-Schaal M."/>
            <person name="Adenaya A."/>
            <person name="Poehlein A."/>
            <person name="Daniel R."/>
            <person name="Pertersen J."/>
            <person name="Brinkhoff T."/>
        </authorList>
    </citation>
    <scope>NUCLEOTIDE SEQUENCE [LARGE SCALE GENOMIC DNA]</scope>
    <source>
        <strain evidence="4">B14</strain>
    </source>
</reference>
<evidence type="ECO:0000259" key="2">
    <source>
        <dbReference type="Pfam" id="PF17806"/>
    </source>
</evidence>
<organism evidence="3 4">
    <name type="scientific">Roseobacter fucihabitans</name>
    <dbReference type="NCBI Taxonomy" id="1537242"/>
    <lineage>
        <taxon>Bacteria</taxon>
        <taxon>Pseudomonadati</taxon>
        <taxon>Pseudomonadota</taxon>
        <taxon>Alphaproteobacteria</taxon>
        <taxon>Rhodobacterales</taxon>
        <taxon>Roseobacteraceae</taxon>
        <taxon>Roseobacter</taxon>
    </lineage>
</organism>
<sequence length="88" mass="9521">MAKGFIADIGLTTPRRPLPKAKDGDAISLAPGCAAPRLDFQNDVTVKVVQQAATENFRLLEHMERYTSRTGAQHISNAGRQSGPRSCI</sequence>
<name>A0ABZ2BU89_9RHOB</name>
<evidence type="ECO:0000313" key="3">
    <source>
        <dbReference type="EMBL" id="WVX49401.1"/>
    </source>
</evidence>
<dbReference type="Pfam" id="PF17806">
    <property type="entry name" value="SO_alpha_A3"/>
    <property type="match status" value="1"/>
</dbReference>
<feature type="domain" description="SoxA A3" evidence="2">
    <location>
        <begin position="38"/>
        <end position="72"/>
    </location>
</feature>
<gene>
    <name evidence="3" type="ORF">ROLI_024950</name>
</gene>
<evidence type="ECO:0000313" key="4">
    <source>
        <dbReference type="Proteomes" id="UP001318682"/>
    </source>
</evidence>